<feature type="chain" id="PRO_5046958624" evidence="1">
    <location>
        <begin position="18"/>
        <end position="163"/>
    </location>
</feature>
<gene>
    <name evidence="3" type="ORF">N7U68_04870</name>
</gene>
<feature type="signal peptide" evidence="1">
    <location>
        <begin position="1"/>
        <end position="17"/>
    </location>
</feature>
<dbReference type="InterPro" id="IPR009739">
    <property type="entry name" value="LprI-like_N"/>
</dbReference>
<evidence type="ECO:0000259" key="2">
    <source>
        <dbReference type="Pfam" id="PF07007"/>
    </source>
</evidence>
<reference evidence="3" key="1">
    <citation type="submission" date="2022-10" db="EMBL/GenBank/DDBJ databases">
        <title>Roseovarius pelagicus sp. nov., isolated from Arctic seawater.</title>
        <authorList>
            <person name="Hong Y.W."/>
            <person name="Hwang C.Y."/>
        </authorList>
    </citation>
    <scope>NUCLEOTIDE SEQUENCE</scope>
    <source>
        <strain evidence="3">HL-MP18</strain>
    </source>
</reference>
<sequence>MIRISVLLALVAVPVCAQNLTFDPSLTENCMVASSDSFAMQGCIGKSATHCSLETPEGISTAVMQSCFELEMSYWDQRLNDSYQRFMSGLKLEDENNPFPGKSPKSPALLQMQRSWITFRDAKCEFADVLWGRNNAGALARAHCLMTETAMQTIHLETSETGR</sequence>
<dbReference type="RefSeq" id="WP_165191894.1">
    <property type="nucleotide sequence ID" value="NZ_CP106738.1"/>
</dbReference>
<dbReference type="Gene3D" id="1.20.1270.180">
    <property type="match status" value="1"/>
</dbReference>
<name>A0ABY6DJP6_9RHOB</name>
<evidence type="ECO:0000313" key="3">
    <source>
        <dbReference type="EMBL" id="UXX83990.1"/>
    </source>
</evidence>
<proteinExistence type="predicted"/>
<keyword evidence="1" id="KW-0732">Signal</keyword>
<keyword evidence="4" id="KW-1185">Reference proteome</keyword>
<protein>
    <submittedName>
        <fullName evidence="3">DUF1311 domain-containing protein</fullName>
    </submittedName>
</protein>
<dbReference type="Proteomes" id="UP001064087">
    <property type="component" value="Chromosome"/>
</dbReference>
<feature type="domain" description="Lysozyme inhibitor LprI-like N-terminal" evidence="2">
    <location>
        <begin position="59"/>
        <end position="153"/>
    </location>
</feature>
<dbReference type="Pfam" id="PF07007">
    <property type="entry name" value="LprI"/>
    <property type="match status" value="1"/>
</dbReference>
<organism evidence="3 4">
    <name type="scientific">Roseovarius pelagicus</name>
    <dbReference type="NCBI Taxonomy" id="2980108"/>
    <lineage>
        <taxon>Bacteria</taxon>
        <taxon>Pseudomonadati</taxon>
        <taxon>Pseudomonadota</taxon>
        <taxon>Alphaproteobacteria</taxon>
        <taxon>Rhodobacterales</taxon>
        <taxon>Roseobacteraceae</taxon>
        <taxon>Roseovarius</taxon>
    </lineage>
</organism>
<dbReference type="EMBL" id="CP106738">
    <property type="protein sequence ID" value="UXX83990.1"/>
    <property type="molecule type" value="Genomic_DNA"/>
</dbReference>
<evidence type="ECO:0000256" key="1">
    <source>
        <dbReference type="SAM" id="SignalP"/>
    </source>
</evidence>
<accession>A0ABY6DJP6</accession>
<evidence type="ECO:0000313" key="4">
    <source>
        <dbReference type="Proteomes" id="UP001064087"/>
    </source>
</evidence>